<reference evidence="1" key="2">
    <citation type="submission" date="2020-11" db="EMBL/GenBank/DDBJ databases">
        <authorList>
            <person name="McCartney M.A."/>
            <person name="Auch B."/>
            <person name="Kono T."/>
            <person name="Mallez S."/>
            <person name="Becker A."/>
            <person name="Gohl D.M."/>
            <person name="Silverstein K.A.T."/>
            <person name="Koren S."/>
            <person name="Bechman K.B."/>
            <person name="Herman A."/>
            <person name="Abrahante J.E."/>
            <person name="Garbe J."/>
        </authorList>
    </citation>
    <scope>NUCLEOTIDE SEQUENCE</scope>
    <source>
        <strain evidence="1">Duluth1</strain>
        <tissue evidence="1">Whole animal</tissue>
    </source>
</reference>
<keyword evidence="2" id="KW-1185">Reference proteome</keyword>
<reference evidence="1" key="1">
    <citation type="journal article" date="2019" name="bioRxiv">
        <title>The Genome of the Zebra Mussel, Dreissena polymorpha: A Resource for Invasive Species Research.</title>
        <authorList>
            <person name="McCartney M.A."/>
            <person name="Auch B."/>
            <person name="Kono T."/>
            <person name="Mallez S."/>
            <person name="Zhang Y."/>
            <person name="Obille A."/>
            <person name="Becker A."/>
            <person name="Abrahante J.E."/>
            <person name="Garbe J."/>
            <person name="Badalamenti J.P."/>
            <person name="Herman A."/>
            <person name="Mangelson H."/>
            <person name="Liachko I."/>
            <person name="Sullivan S."/>
            <person name="Sone E.D."/>
            <person name="Koren S."/>
            <person name="Silverstein K.A.T."/>
            <person name="Beckman K.B."/>
            <person name="Gohl D.M."/>
        </authorList>
    </citation>
    <scope>NUCLEOTIDE SEQUENCE</scope>
    <source>
        <strain evidence="1">Duluth1</strain>
        <tissue evidence="1">Whole animal</tissue>
    </source>
</reference>
<accession>A0A9D4QZX7</accession>
<sequence>MDLELGPLLLSEKVIIAKIEDEALLGYDILKGRHGEPADILLSSNKILLDRLEIPIFQVGKSNRARRVTVANDMILPGMAEAVVSVFVERFTDDDEDVNSDCIVEPVQQLEDMYALRMATTLVNVNQSPTCSIRILNPFSTEVMLRQDTEIGRAERIERSVSVLAKEECTEDKWNHAAIRRVKTSQESSRSDHIKSMPM</sequence>
<comment type="caution">
    <text evidence="1">The sequence shown here is derived from an EMBL/GenBank/DDBJ whole genome shotgun (WGS) entry which is preliminary data.</text>
</comment>
<evidence type="ECO:0000313" key="2">
    <source>
        <dbReference type="Proteomes" id="UP000828390"/>
    </source>
</evidence>
<evidence type="ECO:0000313" key="1">
    <source>
        <dbReference type="EMBL" id="KAH3849794.1"/>
    </source>
</evidence>
<protein>
    <submittedName>
        <fullName evidence="1">Uncharacterized protein</fullName>
    </submittedName>
</protein>
<dbReference type="Proteomes" id="UP000828390">
    <property type="component" value="Unassembled WGS sequence"/>
</dbReference>
<name>A0A9D4QZX7_DREPO</name>
<organism evidence="1 2">
    <name type="scientific">Dreissena polymorpha</name>
    <name type="common">Zebra mussel</name>
    <name type="synonym">Mytilus polymorpha</name>
    <dbReference type="NCBI Taxonomy" id="45954"/>
    <lineage>
        <taxon>Eukaryota</taxon>
        <taxon>Metazoa</taxon>
        <taxon>Spiralia</taxon>
        <taxon>Lophotrochozoa</taxon>
        <taxon>Mollusca</taxon>
        <taxon>Bivalvia</taxon>
        <taxon>Autobranchia</taxon>
        <taxon>Heteroconchia</taxon>
        <taxon>Euheterodonta</taxon>
        <taxon>Imparidentia</taxon>
        <taxon>Neoheterodontei</taxon>
        <taxon>Myida</taxon>
        <taxon>Dreissenoidea</taxon>
        <taxon>Dreissenidae</taxon>
        <taxon>Dreissena</taxon>
    </lineage>
</organism>
<gene>
    <name evidence="1" type="ORF">DPMN_092198</name>
</gene>
<dbReference type="AlphaFoldDB" id="A0A9D4QZX7"/>
<dbReference type="EMBL" id="JAIWYP010000003">
    <property type="protein sequence ID" value="KAH3849794.1"/>
    <property type="molecule type" value="Genomic_DNA"/>
</dbReference>
<proteinExistence type="predicted"/>